<accession>A0A964BTZ9</accession>
<sequence length="195" mass="22873">MNRYYLLLLINLIGLSVLLITKSAIALNTFSEPGIKAIASCDGVIHSSLPFINDSKDRTKIEKDLKAINRRNTNADIPQESIWWAAEQFDPFDGNLIQNWLTYPQKQQINLTVNWQLWTLLDYFGRYRFVNQFGTVVRKHGYSLNIFNQKKQCLATYKYNSVSNPPKWELYLETFGRDSLELEFQENIQDDFNYE</sequence>
<gene>
    <name evidence="1" type="ORF">I4641_14560</name>
</gene>
<keyword evidence="2" id="KW-1185">Reference proteome</keyword>
<comment type="caution">
    <text evidence="1">The sequence shown here is derived from an EMBL/GenBank/DDBJ whole genome shotgun (WGS) entry which is preliminary data.</text>
</comment>
<reference evidence="1" key="1">
    <citation type="journal article" date="2021" name="Antonie Van Leeuwenhoek">
        <title>Draft genome and description of Waterburya agarophytonicola gen. nov. sp. nov. (Pleurocapsales, Cyanobacteria): a seaweed symbiont.</title>
        <authorList>
            <person name="Bonthond G."/>
            <person name="Shalygin S."/>
            <person name="Bayer T."/>
            <person name="Weinberger F."/>
        </authorList>
    </citation>
    <scope>NUCLEOTIDE SEQUENCE</scope>
    <source>
        <strain evidence="1">KI4</strain>
    </source>
</reference>
<dbReference type="Proteomes" id="UP000729733">
    <property type="component" value="Unassembled WGS sequence"/>
</dbReference>
<dbReference type="AlphaFoldDB" id="A0A964BTZ9"/>
<dbReference type="EMBL" id="JADWDC010000037">
    <property type="protein sequence ID" value="MCC0178201.1"/>
    <property type="molecule type" value="Genomic_DNA"/>
</dbReference>
<proteinExistence type="predicted"/>
<dbReference type="RefSeq" id="WP_229641268.1">
    <property type="nucleotide sequence ID" value="NZ_JADWDC010000037.1"/>
</dbReference>
<evidence type="ECO:0000313" key="1">
    <source>
        <dbReference type="EMBL" id="MCC0178201.1"/>
    </source>
</evidence>
<evidence type="ECO:0000313" key="2">
    <source>
        <dbReference type="Proteomes" id="UP000729733"/>
    </source>
</evidence>
<protein>
    <submittedName>
        <fullName evidence="1">Uncharacterized protein</fullName>
    </submittedName>
</protein>
<name>A0A964BTZ9_9CYAN</name>
<organism evidence="1 2">
    <name type="scientific">Waterburya agarophytonicola KI4</name>
    <dbReference type="NCBI Taxonomy" id="2874699"/>
    <lineage>
        <taxon>Bacteria</taxon>
        <taxon>Bacillati</taxon>
        <taxon>Cyanobacteriota</taxon>
        <taxon>Cyanophyceae</taxon>
        <taxon>Pleurocapsales</taxon>
        <taxon>Hyellaceae</taxon>
        <taxon>Waterburya</taxon>
        <taxon>Waterburya agarophytonicola</taxon>
    </lineage>
</organism>